<feature type="compositionally biased region" description="Polar residues" evidence="15">
    <location>
        <begin position="512"/>
        <end position="522"/>
    </location>
</feature>
<feature type="compositionally biased region" description="Acidic residues" evidence="15">
    <location>
        <begin position="1275"/>
        <end position="1301"/>
    </location>
</feature>
<evidence type="ECO:0000256" key="2">
    <source>
        <dbReference type="ARBA" id="ARBA00012513"/>
    </source>
</evidence>
<dbReference type="PANTHER" id="PTHR11584">
    <property type="entry name" value="SERINE/THREONINE PROTEIN KINASE"/>
    <property type="match status" value="1"/>
</dbReference>
<feature type="region of interest" description="Disordered" evidence="15">
    <location>
        <begin position="1158"/>
        <end position="1512"/>
    </location>
</feature>
<dbReference type="EnsemblMetazoa" id="XM_030993313">
    <property type="protein sequence ID" value="XP_030849173"/>
    <property type="gene ID" value="LOC583722"/>
</dbReference>
<evidence type="ECO:0000256" key="5">
    <source>
        <dbReference type="ARBA" id="ARBA00022741"/>
    </source>
</evidence>
<feature type="region of interest" description="Disordered" evidence="15">
    <location>
        <begin position="825"/>
        <end position="847"/>
    </location>
</feature>
<dbReference type="GO" id="GO:0007165">
    <property type="term" value="P:signal transduction"/>
    <property type="evidence" value="ECO:0000318"/>
    <property type="project" value="GO_Central"/>
</dbReference>
<feature type="region of interest" description="Disordered" evidence="15">
    <location>
        <begin position="861"/>
        <end position="970"/>
    </location>
</feature>
<keyword evidence="3" id="KW-0723">Serine/threonine-protein kinase</keyword>
<dbReference type="PROSITE" id="PS00107">
    <property type="entry name" value="PROTEIN_KINASE_ATP"/>
    <property type="match status" value="1"/>
</dbReference>
<feature type="compositionally biased region" description="Polar residues" evidence="15">
    <location>
        <begin position="539"/>
        <end position="551"/>
    </location>
</feature>
<dbReference type="SUPFAM" id="SSF56112">
    <property type="entry name" value="Protein kinase-like (PK-like)"/>
    <property type="match status" value="1"/>
</dbReference>
<feature type="compositionally biased region" description="Basic and acidic residues" evidence="15">
    <location>
        <begin position="952"/>
        <end position="967"/>
    </location>
</feature>
<dbReference type="PROSITE" id="PS00108">
    <property type="entry name" value="PROTEIN_KINASE_ST"/>
    <property type="match status" value="1"/>
</dbReference>
<feature type="region of interest" description="Disordered" evidence="15">
    <location>
        <begin position="2183"/>
        <end position="2214"/>
    </location>
</feature>
<name>A0A7M7PEK2_STRPU</name>
<dbReference type="GeneID" id="583722"/>
<dbReference type="PANTHER" id="PTHR11584:SF369">
    <property type="entry name" value="MITOGEN-ACTIVATED PROTEIN KINASE KINASE KINASE 19-RELATED"/>
    <property type="match status" value="1"/>
</dbReference>
<feature type="compositionally biased region" description="Low complexity" evidence="15">
    <location>
        <begin position="1969"/>
        <end position="1982"/>
    </location>
</feature>
<dbReference type="Pfam" id="PF12796">
    <property type="entry name" value="Ank_2"/>
    <property type="match status" value="1"/>
</dbReference>
<feature type="compositionally biased region" description="Basic and acidic residues" evidence="15">
    <location>
        <begin position="1502"/>
        <end position="1512"/>
    </location>
</feature>
<protein>
    <recommendedName>
        <fullName evidence="10">Mitogen-activated protein kinase kinase kinase 19</fullName>
        <ecNumber evidence="2">2.7.11.1</ecNumber>
    </recommendedName>
    <alternativeName>
        <fullName evidence="11">SPS1/STE20-related protein kinase YSK4</fullName>
    </alternativeName>
</protein>
<feature type="compositionally biased region" description="Basic and acidic residues" evidence="15">
    <location>
        <begin position="2582"/>
        <end position="2602"/>
    </location>
</feature>
<keyword evidence="12" id="KW-0040">ANK repeat</keyword>
<keyword evidence="14" id="KW-0175">Coiled coil</keyword>
<feature type="repeat" description="ANK" evidence="12">
    <location>
        <begin position="110"/>
        <end position="142"/>
    </location>
</feature>
<keyword evidence="5 13" id="KW-0547">Nucleotide-binding</keyword>
<evidence type="ECO:0000313" key="18">
    <source>
        <dbReference type="Proteomes" id="UP000007110"/>
    </source>
</evidence>
<feature type="compositionally biased region" description="Basic and acidic residues" evidence="15">
    <location>
        <begin position="1397"/>
        <end position="1414"/>
    </location>
</feature>
<dbReference type="Proteomes" id="UP000007110">
    <property type="component" value="Unassembled WGS sequence"/>
</dbReference>
<dbReference type="Gene3D" id="1.10.510.10">
    <property type="entry name" value="Transferase(Phosphotransferase) domain 1"/>
    <property type="match status" value="1"/>
</dbReference>
<evidence type="ECO:0000256" key="1">
    <source>
        <dbReference type="ARBA" id="ARBA00008874"/>
    </source>
</evidence>
<dbReference type="RefSeq" id="XP_030849173.1">
    <property type="nucleotide sequence ID" value="XM_030993313.1"/>
</dbReference>
<evidence type="ECO:0000256" key="7">
    <source>
        <dbReference type="ARBA" id="ARBA00022840"/>
    </source>
</evidence>
<dbReference type="Pfam" id="PF00069">
    <property type="entry name" value="Pkinase"/>
    <property type="match status" value="1"/>
</dbReference>
<feature type="compositionally biased region" description="Basic and acidic residues" evidence="15">
    <location>
        <begin position="1893"/>
        <end position="1919"/>
    </location>
</feature>
<evidence type="ECO:0000259" key="16">
    <source>
        <dbReference type="PROSITE" id="PS50011"/>
    </source>
</evidence>
<accession>A0A7M7PEK2</accession>
<feature type="region of interest" description="Disordered" evidence="15">
    <location>
        <begin position="1063"/>
        <end position="1087"/>
    </location>
</feature>
<feature type="region of interest" description="Disordered" evidence="15">
    <location>
        <begin position="1"/>
        <end position="47"/>
    </location>
</feature>
<dbReference type="SMART" id="SM00248">
    <property type="entry name" value="ANK"/>
    <property type="match status" value="6"/>
</dbReference>
<dbReference type="RefSeq" id="XP_030849172.1">
    <property type="nucleotide sequence ID" value="XM_030993312.1"/>
</dbReference>
<feature type="coiled-coil region" evidence="14">
    <location>
        <begin position="2320"/>
        <end position="2347"/>
    </location>
</feature>
<feature type="binding site" evidence="13">
    <location>
        <position position="2318"/>
    </location>
    <ligand>
        <name>ATP</name>
        <dbReference type="ChEBI" id="CHEBI:30616"/>
    </ligand>
</feature>
<feature type="compositionally biased region" description="Polar residues" evidence="15">
    <location>
        <begin position="654"/>
        <end position="671"/>
    </location>
</feature>
<dbReference type="InterPro" id="IPR011009">
    <property type="entry name" value="Kinase-like_dom_sf"/>
</dbReference>
<comment type="similarity">
    <text evidence="1">Belongs to the protein kinase superfamily. STE Ser/Thr protein kinase family. STE20 subfamily.</text>
</comment>
<reference evidence="18" key="1">
    <citation type="submission" date="2015-02" db="EMBL/GenBank/DDBJ databases">
        <title>Genome sequencing for Strongylocentrotus purpuratus.</title>
        <authorList>
            <person name="Murali S."/>
            <person name="Liu Y."/>
            <person name="Vee V."/>
            <person name="English A."/>
            <person name="Wang M."/>
            <person name="Skinner E."/>
            <person name="Han Y."/>
            <person name="Muzny D.M."/>
            <person name="Worley K.C."/>
            <person name="Gibbs R.A."/>
        </authorList>
    </citation>
    <scope>NUCLEOTIDE SEQUENCE</scope>
</reference>
<evidence type="ECO:0000256" key="4">
    <source>
        <dbReference type="ARBA" id="ARBA00022679"/>
    </source>
</evidence>
<feature type="compositionally biased region" description="Low complexity" evidence="15">
    <location>
        <begin position="933"/>
        <end position="942"/>
    </location>
</feature>
<evidence type="ECO:0000256" key="13">
    <source>
        <dbReference type="PROSITE-ProRule" id="PRU10141"/>
    </source>
</evidence>
<feature type="compositionally biased region" description="Basic and acidic residues" evidence="15">
    <location>
        <begin position="1200"/>
        <end position="1219"/>
    </location>
</feature>
<dbReference type="OMA" id="HMELHAS"/>
<evidence type="ECO:0000313" key="17">
    <source>
        <dbReference type="EnsemblMetazoa" id="XP_030849173"/>
    </source>
</evidence>
<feature type="compositionally biased region" description="Acidic residues" evidence="15">
    <location>
        <begin position="1227"/>
        <end position="1239"/>
    </location>
</feature>
<keyword evidence="6" id="KW-0418">Kinase</keyword>
<dbReference type="GO" id="GO:0005524">
    <property type="term" value="F:ATP binding"/>
    <property type="evidence" value="ECO:0007669"/>
    <property type="project" value="UniProtKB-UniRule"/>
</dbReference>
<dbReference type="FunFam" id="1.10.510.10:FF:000331">
    <property type="entry name" value="Mitogen-activated protein kinase kinase kinase 19"/>
    <property type="match status" value="1"/>
</dbReference>
<evidence type="ECO:0000256" key="11">
    <source>
        <dbReference type="ARBA" id="ARBA00080573"/>
    </source>
</evidence>
<evidence type="ECO:0000256" key="14">
    <source>
        <dbReference type="SAM" id="Coils"/>
    </source>
</evidence>
<evidence type="ECO:0000256" key="6">
    <source>
        <dbReference type="ARBA" id="ARBA00022777"/>
    </source>
</evidence>
<feature type="compositionally biased region" description="Basic and acidic residues" evidence="15">
    <location>
        <begin position="1452"/>
        <end position="1474"/>
    </location>
</feature>
<feature type="region of interest" description="Disordered" evidence="15">
    <location>
        <begin position="717"/>
        <end position="785"/>
    </location>
</feature>
<feature type="compositionally biased region" description="Polar residues" evidence="15">
    <location>
        <begin position="1416"/>
        <end position="1433"/>
    </location>
</feature>
<feature type="compositionally biased region" description="Polar residues" evidence="15">
    <location>
        <begin position="405"/>
        <end position="414"/>
    </location>
</feature>
<dbReference type="SUPFAM" id="SSF48403">
    <property type="entry name" value="Ankyrin repeat"/>
    <property type="match status" value="1"/>
</dbReference>
<keyword evidence="4" id="KW-0808">Transferase</keyword>
<evidence type="ECO:0000256" key="8">
    <source>
        <dbReference type="ARBA" id="ARBA00047899"/>
    </source>
</evidence>
<dbReference type="GO" id="GO:0004674">
    <property type="term" value="F:protein serine/threonine kinase activity"/>
    <property type="evidence" value="ECO:0007669"/>
    <property type="project" value="UniProtKB-KW"/>
</dbReference>
<evidence type="ECO:0000256" key="3">
    <source>
        <dbReference type="ARBA" id="ARBA00022527"/>
    </source>
</evidence>
<feature type="compositionally biased region" description="Polar residues" evidence="15">
    <location>
        <begin position="586"/>
        <end position="610"/>
    </location>
</feature>
<dbReference type="PROSITE" id="PS50297">
    <property type="entry name" value="ANK_REP_REGION"/>
    <property type="match status" value="3"/>
</dbReference>
<feature type="compositionally biased region" description="Low complexity" evidence="15">
    <location>
        <begin position="32"/>
        <end position="46"/>
    </location>
</feature>
<sequence length="2602" mass="283540">MYSYRPPSTAMGATEVIRPNSGTQPQGHRGRVSGSSPLSSAGSTGSHRNKKLLKSYHDFTMQLFSSGQGSGENDSLFVAAVRSGDYDRVENILQRRSHEVVNIDARDRETGNTALMWAVLTRHVKLIRLLLKYGADVTLRNAATETVLDLTEDPQIRKLLLDSVLRKGVSPRHLLQAAWQGNVLVVRQLLNESQLLDINCRNAEGFTPLLLVTRDVELFESIGSALESYKPLAVIEELLRRRADPIATDRESHTALHYVSSGNSQLSDELAIRLMQIPLLANSRDGRSVAPIHVASKSGSLDVVIALLDHGVDVNTRGYAGSTPLHVSSQAGQIQVANTLLNHGADITIVDDSGNTAVDLAKTKRMKSVLRDAWMEITDSKHAEVLSPVKPPSRMEDRSPRQTRVHSLTSSTSPPHDGLGKRMMQKFADAHKTLQEEEQMLKDIEAGRFTPGLHTRTLSLLRLPSRNSPLPSSTNRTPAPPKTPRVLDPLSSPASKTKHSEGQGSKKPRRSLTFSGRVNSASKEQRSKGHNRLGKTKSDPTGQQLSGDGSQIPVTVVGLDLDDSLRDVRFQRILPPGVRQPDRHSSTQSDSSLSRPRGGPSTQHRSSDPSISDVAKVYQTFCNKDISTSPALAHTPSIRTSQLLNLEQMHLRLTTPSPNPEASSLYPTSRSILPLSPGNFGDNRQLQETIFEFEDENGEDEGEKDGKNEMQSLRLSLEDEVDEEESRGQQGVLQNRSVMFNIEASRVNPLKDSSDSGQGSSRSTVSHTSSAASLVMSSPSPQLELDRKEVAKNRLGIKMTPSATNVLDERIALFQRAKMRLPSLGRASPAVNQSQAHRSKRQTSEECLSVLSMSSISAVMSSEAVDSNDTAKEDGQRKSSTIGDDLDKNLQGSQNSSNRQGGKRKISLEDNSMLLGTRKQSASSPDDHPVGASQSSTSSPFSGGNVTTAVGKDNELLSRDNTAEKTSKRNTALVTPLCATKGKVTPTSHSTKSLPHQKTAPNFTCKKAQLSGNTVKKMADKTLKAQPPVPGTQRGVQEEKNSTLVGVSKPVIRTLEVLPVAKVESKSSGRNSEKDTRKVDNRESSKIDESVVKTEVKVGTPIEKSCTSSGTKKVKVETKSVIASKGKNATLTSKGRKEKKASDLVKLAPNLANKKACVKTDKQTVTSKPQREPDVKPEGKCAISVRKGAATAVDTVGSKTKNDQGKAKTGKKDAEEKKVITWRISCDDDDDSSESDFDNEDQRFVEEMPVTARDCKGQKEGRKGSTVPPCTKTDDFEELVESSDAEEVFEEVVFSDEEDTPTDLGKARTKQIKDPSKASSKHQKTSVPQGTKVVLEKSSAKPRTVKKPTPGAQQQKSVDRESVKGKGTFVKKPVKEDAHESGNSKVASKGVPVKKIMTREPRPTNETNPKKVGEKSNLTISNRKPSNGSTSETEVTKVKPSVSSNVTALKQKPAEGLRNSKSEGKELDSNEKAMPKAASKQLHLKNAASPAKVENSSQNINEENKLGATEKRTVVSIDSSKKDIVISAGNIGIGTMLANYTQEVSPKVLDESSKVNPAGQDYIDPAVKLVTSEQSEDIHLNPTSPREPKPGNNSFRKGKYKSPDTSPRDMAGPKVIGTEKKTVRDPMAAKQSPVIMDIVEMFKQATSGTSPDVKIEVLGKIKDRVASVKGPVKKLVRNVPKKVSGTLLAKGSKGKAKDRVGSGGKSKGRVGSGGSRGGEGSKVSKKTKKSSVRTKSKKKMKDINYSLVPESEQNTTAFITGQGWSIKTSRNENDDVYIQEGNQDDSSDEDVGNLGEVQLSPHNSLKLDELVVLRSISLEEKKNLVNILSPLEMNAPFFIPDTMGTIKEFADSLKSTSSSEMSAAKSVLRENPSSSQGQDNVAVDGNAGSGERSGTHAEPDQMDLDQAKERDPPVPDVRVRKSSSQMGDDLNHPDQDSRSLGLTGELSSYETNPDLLKVFRIRDHYETPSSQGSRRTSMTSMTSDEEQVREHLSLILNKPDSGSDANEEASPGQRSQLKVNVLKKKPPLPKLLQQHQIQSSKRSSPRRASEPNFPPADADSASSPGTPVNKSAQKREENKSQVSTIKNSLPDKKFSPPSSSVKKRRGKSLGDAQSEPPVLDNRPSPSRPGIPTKSPIFEVDGHQDSADDDFVEEEEPLTRHVQTLTEKTLQEFKTIAQSLDSTTTSVIHTRPPSSVGGQSVHTARSSVRSMSPSAGDVINVQGGDQDEREFLNQSIALSETSSEVFRDFNDTGESVLNSHDTSSSMISSTDRSLSTNTTVSESEGTELLHWKKGNLLGKGAFGTVYCGLTNTGQLLAVKQVELSEIDKEKAKQQYLKLQEEVQLLKTLRHKNIVGFLGVSLEDNVVNIFMQFIPGGSIASLLARFGSLDETVFCRYTKQILEGTQYLHENNVIHRDIKGANIMLMSTGVIKLIDFGCAKRLCIQISRSQNVLKSMRGTPYWMAPEVIMETGHGKKSDIWSIGCTVFEMATRKPPWADMPPMAAIFAIGSGDPVPQLPVKFSEDARMFVNACLTRDQDERATASELLKHPFIKRRKERGREHYHQTRISSTSLEDGPIVFREQPISRDSAESKGRKNYAPHEFR</sequence>
<dbReference type="Pfam" id="PF13857">
    <property type="entry name" value="Ank_5"/>
    <property type="match status" value="1"/>
</dbReference>
<feature type="compositionally biased region" description="Low complexity" evidence="15">
    <location>
        <begin position="457"/>
        <end position="476"/>
    </location>
</feature>
<evidence type="ECO:0000256" key="12">
    <source>
        <dbReference type="PROSITE-ProRule" id="PRU00023"/>
    </source>
</evidence>
<dbReference type="InterPro" id="IPR000719">
    <property type="entry name" value="Prot_kinase_dom"/>
</dbReference>
<dbReference type="KEGG" id="spu:583722"/>
<dbReference type="InterPro" id="IPR008271">
    <property type="entry name" value="Ser/Thr_kinase_AS"/>
</dbReference>
<feature type="compositionally biased region" description="Basic and acidic residues" evidence="15">
    <location>
        <begin position="1253"/>
        <end position="1263"/>
    </location>
</feature>
<evidence type="ECO:0000256" key="10">
    <source>
        <dbReference type="ARBA" id="ARBA00069016"/>
    </source>
</evidence>
<dbReference type="Gene3D" id="1.25.40.20">
    <property type="entry name" value="Ankyrin repeat-containing domain"/>
    <property type="match status" value="3"/>
</dbReference>
<feature type="region of interest" description="Disordered" evidence="15">
    <location>
        <begin position="457"/>
        <end position="551"/>
    </location>
</feature>
<dbReference type="GO" id="GO:0035556">
    <property type="term" value="P:intracellular signal transduction"/>
    <property type="evidence" value="ECO:0007669"/>
    <property type="project" value="UniProtKB-ARBA"/>
</dbReference>
<feature type="compositionally biased region" description="Polar residues" evidence="15">
    <location>
        <begin position="728"/>
        <end position="738"/>
    </location>
</feature>
<feature type="region of interest" description="Disordered" evidence="15">
    <location>
        <begin position="1861"/>
        <end position="2154"/>
    </location>
</feature>
<keyword evidence="7 13" id="KW-0067">ATP-binding</keyword>
<organism evidence="17 18">
    <name type="scientific">Strongylocentrotus purpuratus</name>
    <name type="common">Purple sea urchin</name>
    <dbReference type="NCBI Taxonomy" id="7668"/>
    <lineage>
        <taxon>Eukaryota</taxon>
        <taxon>Metazoa</taxon>
        <taxon>Echinodermata</taxon>
        <taxon>Eleutherozoa</taxon>
        <taxon>Echinozoa</taxon>
        <taxon>Echinoidea</taxon>
        <taxon>Euechinoidea</taxon>
        <taxon>Echinacea</taxon>
        <taxon>Camarodonta</taxon>
        <taxon>Echinidea</taxon>
        <taxon>Strongylocentrotidae</taxon>
        <taxon>Strongylocentrotus</taxon>
    </lineage>
</organism>
<evidence type="ECO:0000256" key="15">
    <source>
        <dbReference type="SAM" id="MobiDB-lite"/>
    </source>
</evidence>
<feature type="compositionally biased region" description="Polar residues" evidence="15">
    <location>
        <begin position="2060"/>
        <end position="2071"/>
    </location>
</feature>
<dbReference type="InterPro" id="IPR002110">
    <property type="entry name" value="Ankyrin_rpt"/>
</dbReference>
<dbReference type="EnsemblMetazoa" id="XM_030993312">
    <property type="protein sequence ID" value="XP_030849172"/>
    <property type="gene ID" value="LOC583722"/>
</dbReference>
<feature type="region of interest" description="Disordered" evidence="15">
    <location>
        <begin position="1681"/>
        <end position="1740"/>
    </location>
</feature>
<comment type="catalytic activity">
    <reaction evidence="9">
        <text>L-seryl-[protein] + ATP = O-phospho-L-seryl-[protein] + ADP + H(+)</text>
        <dbReference type="Rhea" id="RHEA:17989"/>
        <dbReference type="Rhea" id="RHEA-COMP:9863"/>
        <dbReference type="Rhea" id="RHEA-COMP:11604"/>
        <dbReference type="ChEBI" id="CHEBI:15378"/>
        <dbReference type="ChEBI" id="CHEBI:29999"/>
        <dbReference type="ChEBI" id="CHEBI:30616"/>
        <dbReference type="ChEBI" id="CHEBI:83421"/>
        <dbReference type="ChEBI" id="CHEBI:456216"/>
        <dbReference type="EC" id="2.7.11.1"/>
    </reaction>
</comment>
<dbReference type="CDD" id="cd06631">
    <property type="entry name" value="STKc_YSK4"/>
    <property type="match status" value="1"/>
</dbReference>
<dbReference type="InParanoid" id="A0A7M7PEK2"/>
<feature type="compositionally biased region" description="Basic and acidic residues" evidence="15">
    <location>
        <begin position="1373"/>
        <end position="1382"/>
    </location>
</feature>
<reference evidence="17" key="2">
    <citation type="submission" date="2021-01" db="UniProtKB">
        <authorList>
            <consortium name="EnsemblMetazoa"/>
        </authorList>
    </citation>
    <scope>IDENTIFICATION</scope>
</reference>
<comment type="catalytic activity">
    <reaction evidence="8">
        <text>L-threonyl-[protein] + ATP = O-phospho-L-threonyl-[protein] + ADP + H(+)</text>
        <dbReference type="Rhea" id="RHEA:46608"/>
        <dbReference type="Rhea" id="RHEA-COMP:11060"/>
        <dbReference type="Rhea" id="RHEA-COMP:11605"/>
        <dbReference type="ChEBI" id="CHEBI:15378"/>
        <dbReference type="ChEBI" id="CHEBI:30013"/>
        <dbReference type="ChEBI" id="CHEBI:30616"/>
        <dbReference type="ChEBI" id="CHEBI:61977"/>
        <dbReference type="ChEBI" id="CHEBI:456216"/>
        <dbReference type="EC" id="2.7.11.1"/>
    </reaction>
</comment>
<feature type="region of interest" description="Disordered" evidence="15">
    <location>
        <begin position="654"/>
        <end position="683"/>
    </location>
</feature>
<dbReference type="OrthoDB" id="266718at2759"/>
<feature type="compositionally biased region" description="Basic and acidic residues" evidence="15">
    <location>
        <begin position="1169"/>
        <end position="1179"/>
    </location>
</feature>
<dbReference type="InterPro" id="IPR017441">
    <property type="entry name" value="Protein_kinase_ATP_BS"/>
</dbReference>
<dbReference type="PROSITE" id="PS50011">
    <property type="entry name" value="PROTEIN_KINASE_DOM"/>
    <property type="match status" value="1"/>
</dbReference>
<dbReference type="PROSITE" id="PS50088">
    <property type="entry name" value="ANK_REPEAT"/>
    <property type="match status" value="3"/>
</dbReference>
<feature type="repeat" description="ANK" evidence="12">
    <location>
        <begin position="320"/>
        <end position="352"/>
    </location>
</feature>
<feature type="region of interest" description="Disordered" evidence="15">
    <location>
        <begin position="2256"/>
        <end position="2277"/>
    </location>
</feature>
<feature type="compositionally biased region" description="Polar residues" evidence="15">
    <location>
        <begin position="890"/>
        <end position="900"/>
    </location>
</feature>
<dbReference type="InterPro" id="IPR036770">
    <property type="entry name" value="Ankyrin_rpt-contain_sf"/>
</dbReference>
<feature type="region of interest" description="Disordered" evidence="15">
    <location>
        <begin position="1571"/>
        <end position="1628"/>
    </location>
</feature>
<feature type="compositionally biased region" description="Basic residues" evidence="15">
    <location>
        <begin position="1723"/>
        <end position="1740"/>
    </location>
</feature>
<feature type="compositionally biased region" description="Gly residues" evidence="15">
    <location>
        <begin position="1701"/>
        <end position="1720"/>
    </location>
</feature>
<feature type="domain" description="Protein kinase" evidence="16">
    <location>
        <begin position="2290"/>
        <end position="2550"/>
    </location>
</feature>
<feature type="compositionally biased region" description="Low complexity" evidence="15">
    <location>
        <begin position="755"/>
        <end position="780"/>
    </location>
</feature>
<feature type="compositionally biased region" description="Polar residues" evidence="15">
    <location>
        <begin position="2183"/>
        <end position="2212"/>
    </location>
</feature>
<evidence type="ECO:0000256" key="9">
    <source>
        <dbReference type="ARBA" id="ARBA00048679"/>
    </source>
</evidence>
<feature type="compositionally biased region" description="Low complexity" evidence="15">
    <location>
        <begin position="2258"/>
        <end position="2275"/>
    </location>
</feature>
<dbReference type="GO" id="GO:0004672">
    <property type="term" value="F:protein kinase activity"/>
    <property type="evidence" value="ECO:0000318"/>
    <property type="project" value="GO_Central"/>
</dbReference>
<feature type="region of interest" description="Disordered" evidence="15">
    <location>
        <begin position="384"/>
        <end position="421"/>
    </location>
</feature>
<proteinExistence type="inferred from homology"/>
<keyword evidence="18" id="KW-1185">Reference proteome</keyword>
<feature type="repeat" description="ANK" evidence="12">
    <location>
        <begin position="287"/>
        <end position="319"/>
    </location>
</feature>
<feature type="region of interest" description="Disordered" evidence="15">
    <location>
        <begin position="2555"/>
        <end position="2602"/>
    </location>
</feature>
<dbReference type="EC" id="2.7.11.1" evidence="2"/>
<feature type="region of interest" description="Disordered" evidence="15">
    <location>
        <begin position="573"/>
        <end position="611"/>
    </location>
</feature>
<dbReference type="SMART" id="SM00220">
    <property type="entry name" value="S_TKc"/>
    <property type="match status" value="1"/>
</dbReference>